<proteinExistence type="predicted"/>
<name>A0A1Y2GX36_9FUNG</name>
<dbReference type="SMART" id="SM00360">
    <property type="entry name" value="RRM"/>
    <property type="match status" value="1"/>
</dbReference>
<gene>
    <name evidence="5" type="ORF">BCR41DRAFT_233772</name>
</gene>
<dbReference type="STRING" id="64571.A0A1Y2GX36"/>
<dbReference type="PANTHER" id="PTHR19965:SF35">
    <property type="entry name" value="RNA ANNEALING PROTEIN YRA1"/>
    <property type="match status" value="1"/>
</dbReference>
<evidence type="ECO:0000256" key="1">
    <source>
        <dbReference type="ARBA" id="ARBA00022884"/>
    </source>
</evidence>
<dbReference type="EMBL" id="MCFF01000008">
    <property type="protein sequence ID" value="ORZ24797.1"/>
    <property type="molecule type" value="Genomic_DNA"/>
</dbReference>
<dbReference type="InterPro" id="IPR000504">
    <property type="entry name" value="RRM_dom"/>
</dbReference>
<dbReference type="Pfam" id="PF00076">
    <property type="entry name" value="RRM_1"/>
    <property type="match status" value="1"/>
</dbReference>
<dbReference type="GeneID" id="33561933"/>
<feature type="region of interest" description="Disordered" evidence="3">
    <location>
        <begin position="19"/>
        <end position="68"/>
    </location>
</feature>
<sequence>MTSPLDALDMSLADIIKTNKTTKRTRNTNNKAASKGSGSTRTSGGPIRNARGSRDRKKKPFKSGVEQYKGKVKAAPAAPLHTSVIRQSVPDGSKIQISNLDNRVTAEDLKVVFTSRVGPLKKCTLVYDQHGKSTGTASVHFTRVGDAAIAMQKFNGVPLDGRPMKIELIVAPGAAQAVLGSGKPPKAATSNQGQQKRGGGAANRGRLLKSHY</sequence>
<comment type="caution">
    <text evidence="5">The sequence shown here is derived from an EMBL/GenBank/DDBJ whole genome shotgun (WGS) entry which is preliminary data.</text>
</comment>
<feature type="domain" description="RRM" evidence="4">
    <location>
        <begin position="93"/>
        <end position="171"/>
    </location>
</feature>
<dbReference type="PROSITE" id="PS50102">
    <property type="entry name" value="RRM"/>
    <property type="match status" value="1"/>
</dbReference>
<dbReference type="GO" id="GO:0005634">
    <property type="term" value="C:nucleus"/>
    <property type="evidence" value="ECO:0007669"/>
    <property type="project" value="TreeGrafter"/>
</dbReference>
<dbReference type="GO" id="GO:0003729">
    <property type="term" value="F:mRNA binding"/>
    <property type="evidence" value="ECO:0007669"/>
    <property type="project" value="TreeGrafter"/>
</dbReference>
<dbReference type="InterPro" id="IPR035979">
    <property type="entry name" value="RBD_domain_sf"/>
</dbReference>
<dbReference type="OrthoDB" id="346839at2759"/>
<dbReference type="RefSeq" id="XP_021883778.1">
    <property type="nucleotide sequence ID" value="XM_022020089.1"/>
</dbReference>
<protein>
    <recommendedName>
        <fullName evidence="4">RRM domain-containing protein</fullName>
    </recommendedName>
</protein>
<dbReference type="Proteomes" id="UP000193648">
    <property type="component" value="Unassembled WGS sequence"/>
</dbReference>
<accession>A0A1Y2GX36</accession>
<evidence type="ECO:0000313" key="6">
    <source>
        <dbReference type="Proteomes" id="UP000193648"/>
    </source>
</evidence>
<organism evidence="5 6">
    <name type="scientific">Lobosporangium transversale</name>
    <dbReference type="NCBI Taxonomy" id="64571"/>
    <lineage>
        <taxon>Eukaryota</taxon>
        <taxon>Fungi</taxon>
        <taxon>Fungi incertae sedis</taxon>
        <taxon>Mucoromycota</taxon>
        <taxon>Mortierellomycotina</taxon>
        <taxon>Mortierellomycetes</taxon>
        <taxon>Mortierellales</taxon>
        <taxon>Mortierellaceae</taxon>
        <taxon>Lobosporangium</taxon>
    </lineage>
</organism>
<evidence type="ECO:0000259" key="4">
    <source>
        <dbReference type="PROSITE" id="PS50102"/>
    </source>
</evidence>
<feature type="compositionally biased region" description="Low complexity" evidence="3">
    <location>
        <begin position="27"/>
        <end position="45"/>
    </location>
</feature>
<dbReference type="Gene3D" id="3.30.70.330">
    <property type="match status" value="1"/>
</dbReference>
<dbReference type="InParanoid" id="A0A1Y2GX36"/>
<evidence type="ECO:0000256" key="3">
    <source>
        <dbReference type="SAM" id="MobiDB-lite"/>
    </source>
</evidence>
<dbReference type="FunCoup" id="A0A1Y2GX36">
    <property type="interactions" value="637"/>
</dbReference>
<dbReference type="GO" id="GO:0006406">
    <property type="term" value="P:mRNA export from nucleus"/>
    <property type="evidence" value="ECO:0007669"/>
    <property type="project" value="TreeGrafter"/>
</dbReference>
<dbReference type="InterPro" id="IPR012677">
    <property type="entry name" value="Nucleotide-bd_a/b_plait_sf"/>
</dbReference>
<dbReference type="PANTHER" id="PTHR19965">
    <property type="entry name" value="RNA AND EXPORT FACTOR BINDING PROTEIN"/>
    <property type="match status" value="1"/>
</dbReference>
<dbReference type="AlphaFoldDB" id="A0A1Y2GX36"/>
<reference evidence="5 6" key="1">
    <citation type="submission" date="2016-07" db="EMBL/GenBank/DDBJ databases">
        <title>Pervasive Adenine N6-methylation of Active Genes in Fungi.</title>
        <authorList>
            <consortium name="DOE Joint Genome Institute"/>
            <person name="Mondo S.J."/>
            <person name="Dannebaum R.O."/>
            <person name="Kuo R.C."/>
            <person name="Labutti K."/>
            <person name="Haridas S."/>
            <person name="Kuo A."/>
            <person name="Salamov A."/>
            <person name="Ahrendt S.R."/>
            <person name="Lipzen A."/>
            <person name="Sullivan W."/>
            <person name="Andreopoulos W.B."/>
            <person name="Clum A."/>
            <person name="Lindquist E."/>
            <person name="Daum C."/>
            <person name="Ramamoorthy G.K."/>
            <person name="Gryganskyi A."/>
            <person name="Culley D."/>
            <person name="Magnuson J.K."/>
            <person name="James T.Y."/>
            <person name="O'Malley M.A."/>
            <person name="Stajich J.E."/>
            <person name="Spatafora J.W."/>
            <person name="Visel A."/>
            <person name="Grigoriev I.V."/>
        </authorList>
    </citation>
    <scope>NUCLEOTIDE SEQUENCE [LARGE SCALE GENOMIC DNA]</scope>
    <source>
        <strain evidence="5 6">NRRL 3116</strain>
    </source>
</reference>
<evidence type="ECO:0000313" key="5">
    <source>
        <dbReference type="EMBL" id="ORZ24797.1"/>
    </source>
</evidence>
<dbReference type="CDD" id="cd12418">
    <property type="entry name" value="RRM_Aly_REF_like"/>
    <property type="match status" value="1"/>
</dbReference>
<feature type="region of interest" description="Disordered" evidence="3">
    <location>
        <begin position="179"/>
        <end position="212"/>
    </location>
</feature>
<keyword evidence="6" id="KW-1185">Reference proteome</keyword>
<evidence type="ECO:0000256" key="2">
    <source>
        <dbReference type="PROSITE-ProRule" id="PRU00176"/>
    </source>
</evidence>
<keyword evidence="1 2" id="KW-0694">RNA-binding</keyword>
<dbReference type="InterPro" id="IPR051229">
    <property type="entry name" value="ALYREF_mRNA_export"/>
</dbReference>
<dbReference type="SUPFAM" id="SSF54928">
    <property type="entry name" value="RNA-binding domain, RBD"/>
    <property type="match status" value="1"/>
</dbReference>